<dbReference type="GO" id="GO:0004553">
    <property type="term" value="F:hydrolase activity, hydrolyzing O-glycosyl compounds"/>
    <property type="evidence" value="ECO:0007669"/>
    <property type="project" value="InterPro"/>
</dbReference>
<feature type="transmembrane region" description="Helical" evidence="3">
    <location>
        <begin position="33"/>
        <end position="54"/>
    </location>
</feature>
<evidence type="ECO:0000256" key="3">
    <source>
        <dbReference type="SAM" id="Phobius"/>
    </source>
</evidence>
<evidence type="ECO:0000313" key="5">
    <source>
        <dbReference type="EMBL" id="ETN45053.1"/>
    </source>
</evidence>
<dbReference type="GO" id="GO:0005975">
    <property type="term" value="P:carbohydrate metabolic process"/>
    <property type="evidence" value="ECO:0007669"/>
    <property type="project" value="InterPro"/>
</dbReference>
<sequence>MHHNDSSQSSLDGSLRKGAASKGAGSFRLSRPITILLGVASVVAVLAIAVPLGVCFGGDDRCGRSSSQEAKSPSATTSKLSEAASTAAPVTFPTPTVTPLTESTNPLLVQGFEWYIPKDGKHWHRLSSVLGQLHQIGVTNLWIPPPTKAATEGSIGYDVYDLWDLGEFETHGRTATAMGSKDDLAQLAEEAHKWNIGILADAALNQRSGADHVDSCAITRLNPENREQAINPTRVSPVWVGFNFSSRGNRYSNKLWSCDDFSAIDYDQGTDAKGVFKVDGVNNDFATDVSTENGNFDYLLLADVAYANPSVRADVKLWGSWVTGQLGLSGFRIDAAKHISRAFIREWVTSIPTSSAMTFVAEYWTTNTEGLIAYLEGIDHVARVFDVPLLDKFAALGRGDETSLATMLNDTILSQQADSAVTIVANHDTQAGQDADTMLVEEWFRPQAYAFTLLRQEGYPCIFYGDLFGMYNESGEFAPAQNAAVIGKLAAARAYFAYGEQEDYASDESSVMGWTRSGDDKHADGLAVTISSVEDISSASVSMAVGKQHAGETWIDVLGAVKDSVKINDDGEGDFPVPPKSASAFVNKDAWDKVPITDWSFKIYD</sequence>
<dbReference type="RefSeq" id="XP_008712823.1">
    <property type="nucleotide sequence ID" value="XM_008714601.1"/>
</dbReference>
<dbReference type="Pfam" id="PF00128">
    <property type="entry name" value="Alpha-amylase"/>
    <property type="match status" value="1"/>
</dbReference>
<feature type="compositionally biased region" description="Polar residues" evidence="2">
    <location>
        <begin position="64"/>
        <end position="80"/>
    </location>
</feature>
<dbReference type="EMBL" id="KB822713">
    <property type="protein sequence ID" value="ETN45053.1"/>
    <property type="molecule type" value="Genomic_DNA"/>
</dbReference>
<dbReference type="PANTHER" id="PTHR43447">
    <property type="entry name" value="ALPHA-AMYLASE"/>
    <property type="match status" value="1"/>
</dbReference>
<dbReference type="InterPro" id="IPR006047">
    <property type="entry name" value="GH13_cat_dom"/>
</dbReference>
<evidence type="ECO:0000256" key="2">
    <source>
        <dbReference type="SAM" id="MobiDB-lite"/>
    </source>
</evidence>
<proteinExistence type="inferred from homology"/>
<dbReference type="InterPro" id="IPR013780">
    <property type="entry name" value="Glyco_hydro_b"/>
</dbReference>
<dbReference type="Pfam" id="PF09154">
    <property type="entry name" value="Alpha-amy_C_pro"/>
    <property type="match status" value="1"/>
</dbReference>
<feature type="compositionally biased region" description="Low complexity" evidence="2">
    <location>
        <begin position="83"/>
        <end position="97"/>
    </location>
</feature>
<dbReference type="Gene3D" id="2.60.40.1180">
    <property type="entry name" value="Golgi alpha-mannosidase II"/>
    <property type="match status" value="1"/>
</dbReference>
<dbReference type="VEuPathDB" id="FungiDB:HMPREF1541_09929"/>
<dbReference type="InParanoid" id="W2SAK3"/>
<name>W2SAK3_CYPE1</name>
<dbReference type="eggNOG" id="KOG0471">
    <property type="taxonomic scope" value="Eukaryota"/>
</dbReference>
<feature type="domain" description="Glycosyl hydrolase family 13 catalytic" evidence="4">
    <location>
        <begin position="106"/>
        <end position="493"/>
    </location>
</feature>
<keyword evidence="3" id="KW-0472">Membrane</keyword>
<evidence type="ECO:0000259" key="4">
    <source>
        <dbReference type="SMART" id="SM00642"/>
    </source>
</evidence>
<comment type="similarity">
    <text evidence="1">Belongs to the glycosyl hydrolase 13 family.</text>
</comment>
<dbReference type="STRING" id="1220924.W2SAK3"/>
<keyword evidence="3" id="KW-1133">Transmembrane helix</keyword>
<dbReference type="Proteomes" id="UP000030752">
    <property type="component" value="Unassembled WGS sequence"/>
</dbReference>
<feature type="region of interest" description="Disordered" evidence="2">
    <location>
        <begin position="63"/>
        <end position="97"/>
    </location>
</feature>
<dbReference type="SMART" id="SM00642">
    <property type="entry name" value="Aamy"/>
    <property type="match status" value="1"/>
</dbReference>
<gene>
    <name evidence="5" type="ORF">HMPREF1541_09929</name>
</gene>
<dbReference type="CDD" id="cd11318">
    <property type="entry name" value="AmyAc_bac_fung_AmyA"/>
    <property type="match status" value="1"/>
</dbReference>
<dbReference type="NCBIfam" id="NF006969">
    <property type="entry name" value="PRK09441.1-2"/>
    <property type="match status" value="1"/>
</dbReference>
<dbReference type="GeneID" id="19977268"/>
<dbReference type="HOGENOM" id="CLU_024572_2_0_1"/>
<dbReference type="AlphaFoldDB" id="W2SAK3"/>
<dbReference type="InterPro" id="IPR017853">
    <property type="entry name" value="GH"/>
</dbReference>
<dbReference type="Gene3D" id="3.20.20.80">
    <property type="entry name" value="Glycosidases"/>
    <property type="match status" value="1"/>
</dbReference>
<evidence type="ECO:0000313" key="6">
    <source>
        <dbReference type="Proteomes" id="UP000030752"/>
    </source>
</evidence>
<reference evidence="5 6" key="1">
    <citation type="submission" date="2013-03" db="EMBL/GenBank/DDBJ databases">
        <title>The Genome Sequence of Phialophora europaea CBS 101466.</title>
        <authorList>
            <consortium name="The Broad Institute Genomics Platform"/>
            <person name="Cuomo C."/>
            <person name="de Hoog S."/>
            <person name="Gorbushina A."/>
            <person name="Walker B."/>
            <person name="Young S.K."/>
            <person name="Zeng Q."/>
            <person name="Gargeya S."/>
            <person name="Fitzgerald M."/>
            <person name="Haas B."/>
            <person name="Abouelleil A."/>
            <person name="Allen A.W."/>
            <person name="Alvarado L."/>
            <person name="Arachchi H.M."/>
            <person name="Berlin A.M."/>
            <person name="Chapman S.B."/>
            <person name="Gainer-Dewar J."/>
            <person name="Goldberg J."/>
            <person name="Griggs A."/>
            <person name="Gujja S."/>
            <person name="Hansen M."/>
            <person name="Howarth C."/>
            <person name="Imamovic A."/>
            <person name="Ireland A."/>
            <person name="Larimer J."/>
            <person name="McCowan C."/>
            <person name="Murphy C."/>
            <person name="Pearson M."/>
            <person name="Poon T.W."/>
            <person name="Priest M."/>
            <person name="Roberts A."/>
            <person name="Saif S."/>
            <person name="Shea T."/>
            <person name="Sisk P."/>
            <person name="Sykes S."/>
            <person name="Wortman J."/>
            <person name="Nusbaum C."/>
            <person name="Birren B."/>
        </authorList>
    </citation>
    <scope>NUCLEOTIDE SEQUENCE [LARGE SCALE GENOMIC DNA]</scope>
    <source>
        <strain evidence="5 6">CBS 101466</strain>
    </source>
</reference>
<organism evidence="5 6">
    <name type="scientific">Cyphellophora europaea (strain CBS 101466)</name>
    <name type="common">Phialophora europaea</name>
    <dbReference type="NCBI Taxonomy" id="1220924"/>
    <lineage>
        <taxon>Eukaryota</taxon>
        <taxon>Fungi</taxon>
        <taxon>Dikarya</taxon>
        <taxon>Ascomycota</taxon>
        <taxon>Pezizomycotina</taxon>
        <taxon>Eurotiomycetes</taxon>
        <taxon>Chaetothyriomycetidae</taxon>
        <taxon>Chaetothyriales</taxon>
        <taxon>Cyphellophoraceae</taxon>
        <taxon>Cyphellophora</taxon>
    </lineage>
</organism>
<dbReference type="OrthoDB" id="550577at2759"/>
<dbReference type="InterPro" id="IPR015237">
    <property type="entry name" value="Alpha-amylase_C_pro"/>
</dbReference>
<dbReference type="SUPFAM" id="SSF51445">
    <property type="entry name" value="(Trans)glycosidases"/>
    <property type="match status" value="1"/>
</dbReference>
<evidence type="ECO:0000256" key="1">
    <source>
        <dbReference type="ARBA" id="ARBA00008061"/>
    </source>
</evidence>
<keyword evidence="3" id="KW-0812">Transmembrane</keyword>
<dbReference type="Gene3D" id="2.40.30.140">
    <property type="match status" value="1"/>
</dbReference>
<dbReference type="SUPFAM" id="SSF51011">
    <property type="entry name" value="Glycosyl hydrolase domain"/>
    <property type="match status" value="1"/>
</dbReference>
<keyword evidence="6" id="KW-1185">Reference proteome</keyword>
<protein>
    <recommendedName>
        <fullName evidence="4">Glycosyl hydrolase family 13 catalytic domain-containing protein</fullName>
    </recommendedName>
</protein>
<accession>W2SAK3</accession>